<evidence type="ECO:0000256" key="7">
    <source>
        <dbReference type="ARBA" id="ARBA00023204"/>
    </source>
</evidence>
<dbReference type="Proteomes" id="UP000235584">
    <property type="component" value="Chromosome"/>
</dbReference>
<evidence type="ECO:0000256" key="3">
    <source>
        <dbReference type="ARBA" id="ARBA00022490"/>
    </source>
</evidence>
<evidence type="ECO:0000259" key="11">
    <source>
        <dbReference type="Pfam" id="PF02870"/>
    </source>
</evidence>
<dbReference type="GO" id="GO:0032259">
    <property type="term" value="P:methylation"/>
    <property type="evidence" value="ECO:0007669"/>
    <property type="project" value="UniProtKB-KW"/>
</dbReference>
<dbReference type="GO" id="GO:0003908">
    <property type="term" value="F:methylated-DNA-[protein]-cysteine S-methyltransferase activity"/>
    <property type="evidence" value="ECO:0007669"/>
    <property type="project" value="UniProtKB-UniRule"/>
</dbReference>
<dbReference type="InterPro" id="IPR001497">
    <property type="entry name" value="MethylDNA_cys_MeTrfase_AS"/>
</dbReference>
<evidence type="ECO:0000256" key="9">
    <source>
        <dbReference type="HAMAP-Rule" id="MF_00772"/>
    </source>
</evidence>
<dbReference type="Pfam" id="PF01035">
    <property type="entry name" value="DNA_binding_1"/>
    <property type="match status" value="1"/>
</dbReference>
<organism evidence="12 13">
    <name type="scientific">Bacteriovorax stolpii</name>
    <name type="common">Bdellovibrio stolpii</name>
    <dbReference type="NCBI Taxonomy" id="960"/>
    <lineage>
        <taxon>Bacteria</taxon>
        <taxon>Pseudomonadati</taxon>
        <taxon>Bdellovibrionota</taxon>
        <taxon>Bacteriovoracia</taxon>
        <taxon>Bacteriovoracales</taxon>
        <taxon>Bacteriovoracaceae</taxon>
        <taxon>Bacteriovorax</taxon>
    </lineage>
</organism>
<evidence type="ECO:0000256" key="6">
    <source>
        <dbReference type="ARBA" id="ARBA00022763"/>
    </source>
</evidence>
<comment type="function">
    <text evidence="9">Involved in the cellular defense against the biological effects of O6-methylguanine (O6-MeG) and O4-methylthymine (O4-MeT) in DNA. Repairs the methylated nucleobase in DNA by stoichiometrically transferring the methyl group to a cysteine residue in the enzyme. This is a suicide reaction: the enzyme is irreversibly inactivated.</text>
</comment>
<comment type="miscellaneous">
    <text evidence="9">This enzyme catalyzes only one turnover and therefore is not strictly catalytic. According to one definition, an enzyme is a biocatalyst that acts repeatedly and over many reaction cycles.</text>
</comment>
<keyword evidence="6 9" id="KW-0227">DNA damage</keyword>
<dbReference type="InterPro" id="IPR014048">
    <property type="entry name" value="MethylDNA_cys_MeTrfase_DNA-bd"/>
</dbReference>
<proteinExistence type="inferred from homology"/>
<comment type="subcellular location">
    <subcellularLocation>
        <location evidence="9">Cytoplasm</location>
    </subcellularLocation>
</comment>
<dbReference type="AlphaFoldDB" id="A0A2K9NV50"/>
<dbReference type="EC" id="2.1.1.63" evidence="9"/>
<dbReference type="RefSeq" id="WP_102244668.1">
    <property type="nucleotide sequence ID" value="NZ_CP025704.1"/>
</dbReference>
<gene>
    <name evidence="12" type="ORF">C0V70_14940</name>
</gene>
<name>A0A2K9NV50_BACTC</name>
<dbReference type="InterPro" id="IPR036388">
    <property type="entry name" value="WH-like_DNA-bd_sf"/>
</dbReference>
<dbReference type="HAMAP" id="MF_00772">
    <property type="entry name" value="OGT"/>
    <property type="match status" value="1"/>
</dbReference>
<evidence type="ECO:0000256" key="8">
    <source>
        <dbReference type="ARBA" id="ARBA00049348"/>
    </source>
</evidence>
<keyword evidence="13" id="KW-1185">Reference proteome</keyword>
<dbReference type="CDD" id="cd06445">
    <property type="entry name" value="ATase"/>
    <property type="match status" value="1"/>
</dbReference>
<dbReference type="InterPro" id="IPR008332">
    <property type="entry name" value="MethylG_MeTrfase_N"/>
</dbReference>
<dbReference type="FunFam" id="1.10.10.10:FF:000214">
    <property type="entry name" value="Methylated-DNA--protein-cysteine methyltransferase"/>
    <property type="match status" value="1"/>
</dbReference>
<sequence length="176" mass="19479">MEKLHYNTMPSPIGKITLVASEDALCALYVKDEEKPKMVGAVKNEDNKVIQKTIKQLNEYFAGKRKTFDLPLSPEGTEFQNRAWNALCEIPYGQVWSYGKQAQYLKAPNAQRAVGGANGKNPIPVIIPCHRVIGSSGKLTGFAGGMEMKIFLLKLEGHEVDTHGLKLSKQLSFESL</sequence>
<dbReference type="EMBL" id="CP025704">
    <property type="protein sequence ID" value="AUN99377.1"/>
    <property type="molecule type" value="Genomic_DNA"/>
</dbReference>
<comment type="catalytic activity">
    <reaction evidence="1 9">
        <text>a 4-O-methyl-thymidine in DNA + L-cysteinyl-[protein] = a thymidine in DNA + S-methyl-L-cysteinyl-[protein]</text>
        <dbReference type="Rhea" id="RHEA:53428"/>
        <dbReference type="Rhea" id="RHEA-COMP:10131"/>
        <dbReference type="Rhea" id="RHEA-COMP:10132"/>
        <dbReference type="Rhea" id="RHEA-COMP:13555"/>
        <dbReference type="Rhea" id="RHEA-COMP:13556"/>
        <dbReference type="ChEBI" id="CHEBI:29950"/>
        <dbReference type="ChEBI" id="CHEBI:82612"/>
        <dbReference type="ChEBI" id="CHEBI:137386"/>
        <dbReference type="ChEBI" id="CHEBI:137387"/>
        <dbReference type="EC" id="2.1.1.63"/>
    </reaction>
</comment>
<keyword evidence="5 9" id="KW-0808">Transferase</keyword>
<dbReference type="GO" id="GO:0005737">
    <property type="term" value="C:cytoplasm"/>
    <property type="evidence" value="ECO:0007669"/>
    <property type="project" value="UniProtKB-SubCell"/>
</dbReference>
<dbReference type="NCBIfam" id="TIGR00589">
    <property type="entry name" value="ogt"/>
    <property type="match status" value="1"/>
</dbReference>
<dbReference type="GO" id="GO:0006307">
    <property type="term" value="P:DNA alkylation repair"/>
    <property type="evidence" value="ECO:0007669"/>
    <property type="project" value="UniProtKB-UniRule"/>
</dbReference>
<dbReference type="Pfam" id="PF02870">
    <property type="entry name" value="Methyltransf_1N"/>
    <property type="match status" value="1"/>
</dbReference>
<evidence type="ECO:0000256" key="2">
    <source>
        <dbReference type="ARBA" id="ARBA00008711"/>
    </source>
</evidence>
<evidence type="ECO:0000313" key="13">
    <source>
        <dbReference type="Proteomes" id="UP000235584"/>
    </source>
</evidence>
<dbReference type="PROSITE" id="PS00374">
    <property type="entry name" value="MGMT"/>
    <property type="match status" value="1"/>
</dbReference>
<dbReference type="SUPFAM" id="SSF53155">
    <property type="entry name" value="Methylated DNA-protein cysteine methyltransferase domain"/>
    <property type="match status" value="1"/>
</dbReference>
<keyword evidence="3 9" id="KW-0963">Cytoplasm</keyword>
<evidence type="ECO:0000256" key="4">
    <source>
        <dbReference type="ARBA" id="ARBA00022603"/>
    </source>
</evidence>
<dbReference type="Gene3D" id="1.10.10.10">
    <property type="entry name" value="Winged helix-like DNA-binding domain superfamily/Winged helix DNA-binding domain"/>
    <property type="match status" value="1"/>
</dbReference>
<keyword evidence="4 9" id="KW-0489">Methyltransferase</keyword>
<comment type="similarity">
    <text evidence="2 9">Belongs to the MGMT family.</text>
</comment>
<comment type="catalytic activity">
    <reaction evidence="8 9">
        <text>a 6-O-methyl-2'-deoxyguanosine in DNA + L-cysteinyl-[protein] = S-methyl-L-cysteinyl-[protein] + a 2'-deoxyguanosine in DNA</text>
        <dbReference type="Rhea" id="RHEA:24000"/>
        <dbReference type="Rhea" id="RHEA-COMP:10131"/>
        <dbReference type="Rhea" id="RHEA-COMP:10132"/>
        <dbReference type="Rhea" id="RHEA-COMP:11367"/>
        <dbReference type="Rhea" id="RHEA-COMP:11368"/>
        <dbReference type="ChEBI" id="CHEBI:29950"/>
        <dbReference type="ChEBI" id="CHEBI:82612"/>
        <dbReference type="ChEBI" id="CHEBI:85445"/>
        <dbReference type="ChEBI" id="CHEBI:85448"/>
        <dbReference type="EC" id="2.1.1.63"/>
    </reaction>
</comment>
<feature type="domain" description="Methylated-DNA-[protein]-cysteine S-methyltransferase DNA binding" evidence="10">
    <location>
        <begin position="78"/>
        <end position="157"/>
    </location>
</feature>
<keyword evidence="7 9" id="KW-0234">DNA repair</keyword>
<dbReference type="InterPro" id="IPR036217">
    <property type="entry name" value="MethylDNA_cys_MeTrfase_DNAb"/>
</dbReference>
<dbReference type="PANTHER" id="PTHR10815">
    <property type="entry name" value="METHYLATED-DNA--PROTEIN-CYSTEINE METHYLTRANSFERASE"/>
    <property type="match status" value="1"/>
</dbReference>
<evidence type="ECO:0000256" key="1">
    <source>
        <dbReference type="ARBA" id="ARBA00001286"/>
    </source>
</evidence>
<dbReference type="InterPro" id="IPR036631">
    <property type="entry name" value="MGMT_N_sf"/>
</dbReference>
<feature type="active site" description="Nucleophile; methyl group acceptor" evidence="9">
    <location>
        <position position="129"/>
    </location>
</feature>
<accession>A0A2K9NV50</accession>
<feature type="domain" description="Methylguanine DNA methyltransferase ribonuclease-like" evidence="11">
    <location>
        <begin position="4"/>
        <end position="74"/>
    </location>
</feature>
<reference evidence="12 13" key="1">
    <citation type="submission" date="2018-01" db="EMBL/GenBank/DDBJ databases">
        <title>Complete genome sequence of Bacteriovorax stolpii DSM12778.</title>
        <authorList>
            <person name="Tang B."/>
            <person name="Chang J."/>
        </authorList>
    </citation>
    <scope>NUCLEOTIDE SEQUENCE [LARGE SCALE GENOMIC DNA]</scope>
    <source>
        <strain evidence="12 13">DSM 12778</strain>
    </source>
</reference>
<protein>
    <recommendedName>
        <fullName evidence="9">Methylated-DNA--protein-cysteine methyltransferase</fullName>
        <ecNumber evidence="9">2.1.1.63</ecNumber>
    </recommendedName>
    <alternativeName>
        <fullName evidence="9">6-O-methylguanine-DNA methyltransferase</fullName>
        <shortName evidence="9">MGMT</shortName>
    </alternativeName>
    <alternativeName>
        <fullName evidence="9">O-6-methylguanine-DNA-alkyltransferase</fullName>
    </alternativeName>
</protein>
<dbReference type="InterPro" id="IPR023546">
    <property type="entry name" value="MGMT"/>
</dbReference>
<dbReference type="Gene3D" id="3.30.160.70">
    <property type="entry name" value="Methylated DNA-protein cysteine methyltransferase domain"/>
    <property type="match status" value="1"/>
</dbReference>
<evidence type="ECO:0000259" key="10">
    <source>
        <dbReference type="Pfam" id="PF01035"/>
    </source>
</evidence>
<evidence type="ECO:0000256" key="5">
    <source>
        <dbReference type="ARBA" id="ARBA00022679"/>
    </source>
</evidence>
<dbReference type="SUPFAM" id="SSF46767">
    <property type="entry name" value="Methylated DNA-protein cysteine methyltransferase, C-terminal domain"/>
    <property type="match status" value="1"/>
</dbReference>
<dbReference type="PANTHER" id="PTHR10815:SF5">
    <property type="entry name" value="METHYLATED-DNA--PROTEIN-CYSTEINE METHYLTRANSFERASE"/>
    <property type="match status" value="1"/>
</dbReference>
<evidence type="ECO:0000313" key="12">
    <source>
        <dbReference type="EMBL" id="AUN99377.1"/>
    </source>
</evidence>
<dbReference type="KEGG" id="bsto:C0V70_14940"/>